<dbReference type="AlphaFoldDB" id="A0AAE0FQL0"/>
<feature type="transmembrane region" description="Helical" evidence="6">
    <location>
        <begin position="221"/>
        <end position="243"/>
    </location>
</feature>
<comment type="caution">
    <text evidence="7">The sequence shown here is derived from an EMBL/GenBank/DDBJ whole genome shotgun (WGS) entry which is preliminary data.</text>
</comment>
<feature type="transmembrane region" description="Helical" evidence="6">
    <location>
        <begin position="92"/>
        <end position="113"/>
    </location>
</feature>
<dbReference type="GO" id="GO:0015144">
    <property type="term" value="F:carbohydrate transmembrane transporter activity"/>
    <property type="evidence" value="ECO:0007669"/>
    <property type="project" value="InterPro"/>
</dbReference>
<feature type="transmembrane region" description="Helical" evidence="6">
    <location>
        <begin position="188"/>
        <end position="209"/>
    </location>
</feature>
<gene>
    <name evidence="7" type="ORF">CYMTET_27276</name>
</gene>
<dbReference type="PANTHER" id="PTHR16119:SF17">
    <property type="entry name" value="TRANSMEMBRANE PROTEIN 144"/>
    <property type="match status" value="1"/>
</dbReference>
<keyword evidence="5 6" id="KW-0472">Membrane</keyword>
<evidence type="ECO:0000313" key="7">
    <source>
        <dbReference type="EMBL" id="KAK3263952.1"/>
    </source>
</evidence>
<dbReference type="Gene3D" id="1.10.3730.20">
    <property type="match status" value="1"/>
</dbReference>
<evidence type="ECO:0000256" key="4">
    <source>
        <dbReference type="ARBA" id="ARBA00022989"/>
    </source>
</evidence>
<dbReference type="EMBL" id="LGRX02014913">
    <property type="protein sequence ID" value="KAK3263952.1"/>
    <property type="molecule type" value="Genomic_DNA"/>
</dbReference>
<dbReference type="SUPFAM" id="SSF103481">
    <property type="entry name" value="Multidrug resistance efflux transporter EmrE"/>
    <property type="match status" value="1"/>
</dbReference>
<feature type="transmembrane region" description="Helical" evidence="6">
    <location>
        <begin position="119"/>
        <end position="142"/>
    </location>
</feature>
<evidence type="ECO:0000256" key="3">
    <source>
        <dbReference type="ARBA" id="ARBA00022692"/>
    </source>
</evidence>
<sequence>MGDMITGIAYAIAADILFGSFGVPIKSPAVVAAKVDPIIFQFYKASACFLTSFLTLFYVDFKFTYWGIVGAAIWVVNGTLAIVAVQKAGLGVAQALWSGLSIFVSFVWGTVVFGEPVKHIGLCVVALLLMAIGMAGIGLAAAGRFKEPLGQDLEQTRRLIMDEDGKTDDPSSTKLSGRGKYEVRNNNFRIGILCAVYVGFANGSFMMPLKYANKEVKGAEYLMSFGIGAMSMTLLLLGGYYVVNKMIGRPFPSFQTQVKQTIPTNPKLASDLSG</sequence>
<evidence type="ECO:0000256" key="6">
    <source>
        <dbReference type="SAM" id="Phobius"/>
    </source>
</evidence>
<evidence type="ECO:0000256" key="1">
    <source>
        <dbReference type="ARBA" id="ARBA00004141"/>
    </source>
</evidence>
<feature type="transmembrane region" description="Helical" evidence="6">
    <location>
        <begin position="37"/>
        <end position="59"/>
    </location>
</feature>
<accession>A0AAE0FQL0</accession>
<reference evidence="7 8" key="1">
    <citation type="journal article" date="2015" name="Genome Biol. Evol.">
        <title>Comparative Genomics of a Bacterivorous Green Alga Reveals Evolutionary Causalities and Consequences of Phago-Mixotrophic Mode of Nutrition.</title>
        <authorList>
            <person name="Burns J.A."/>
            <person name="Paasch A."/>
            <person name="Narechania A."/>
            <person name="Kim E."/>
        </authorList>
    </citation>
    <scope>NUCLEOTIDE SEQUENCE [LARGE SCALE GENOMIC DNA]</scope>
    <source>
        <strain evidence="7 8">PLY_AMNH</strain>
    </source>
</reference>
<comment type="subcellular location">
    <subcellularLocation>
        <location evidence="1">Membrane</location>
        <topology evidence="1">Multi-pass membrane protein</topology>
    </subcellularLocation>
</comment>
<keyword evidence="3 6" id="KW-0812">Transmembrane</keyword>
<feature type="transmembrane region" description="Helical" evidence="6">
    <location>
        <begin position="65"/>
        <end position="85"/>
    </location>
</feature>
<dbReference type="PANTHER" id="PTHR16119">
    <property type="entry name" value="TRANSMEMBRANE PROTEIN 144"/>
    <property type="match status" value="1"/>
</dbReference>
<dbReference type="InterPro" id="IPR012435">
    <property type="entry name" value="TMEM144"/>
</dbReference>
<evidence type="ECO:0000256" key="5">
    <source>
        <dbReference type="ARBA" id="ARBA00023136"/>
    </source>
</evidence>
<dbReference type="GO" id="GO:0016020">
    <property type="term" value="C:membrane"/>
    <property type="evidence" value="ECO:0007669"/>
    <property type="project" value="UniProtKB-SubCell"/>
</dbReference>
<dbReference type="Pfam" id="PF07857">
    <property type="entry name" value="TMEM144"/>
    <property type="match status" value="1"/>
</dbReference>
<name>A0AAE0FQL0_9CHLO</name>
<feature type="transmembrane region" description="Helical" evidence="6">
    <location>
        <begin position="6"/>
        <end position="25"/>
    </location>
</feature>
<dbReference type="Proteomes" id="UP001190700">
    <property type="component" value="Unassembled WGS sequence"/>
</dbReference>
<evidence type="ECO:0000313" key="8">
    <source>
        <dbReference type="Proteomes" id="UP001190700"/>
    </source>
</evidence>
<keyword evidence="4 6" id="KW-1133">Transmembrane helix</keyword>
<evidence type="ECO:0000256" key="2">
    <source>
        <dbReference type="ARBA" id="ARBA00005731"/>
    </source>
</evidence>
<keyword evidence="8" id="KW-1185">Reference proteome</keyword>
<dbReference type="InterPro" id="IPR037185">
    <property type="entry name" value="EmrE-like"/>
</dbReference>
<protein>
    <submittedName>
        <fullName evidence="7">Uncharacterized protein</fullName>
    </submittedName>
</protein>
<organism evidence="7 8">
    <name type="scientific">Cymbomonas tetramitiformis</name>
    <dbReference type="NCBI Taxonomy" id="36881"/>
    <lineage>
        <taxon>Eukaryota</taxon>
        <taxon>Viridiplantae</taxon>
        <taxon>Chlorophyta</taxon>
        <taxon>Pyramimonadophyceae</taxon>
        <taxon>Pyramimonadales</taxon>
        <taxon>Pyramimonadaceae</taxon>
        <taxon>Cymbomonas</taxon>
    </lineage>
</organism>
<proteinExistence type="inferred from homology"/>
<dbReference type="InterPro" id="IPR010651">
    <property type="entry name" value="Sugar_transport"/>
</dbReference>
<comment type="similarity">
    <text evidence="2">Belongs to the TMEM144 family.</text>
</comment>